<dbReference type="Proteomes" id="UP000679725">
    <property type="component" value="Unassembled WGS sequence"/>
</dbReference>
<proteinExistence type="predicted"/>
<evidence type="ECO:0000313" key="1">
    <source>
        <dbReference type="EMBL" id="CAG5068294.1"/>
    </source>
</evidence>
<comment type="caution">
    <text evidence="1">The sequence shown here is derived from an EMBL/GenBank/DDBJ whole genome shotgun (WGS) entry which is preliminary data.</text>
</comment>
<name>A0ABM8ULI2_9BACT</name>
<organism evidence="1 2">
    <name type="scientific">Dyadobacter linearis</name>
    <dbReference type="NCBI Taxonomy" id="2823330"/>
    <lineage>
        <taxon>Bacteria</taxon>
        <taxon>Pseudomonadati</taxon>
        <taxon>Bacteroidota</taxon>
        <taxon>Cytophagia</taxon>
        <taxon>Cytophagales</taxon>
        <taxon>Spirosomataceae</taxon>
        <taxon>Dyadobacter</taxon>
    </lineage>
</organism>
<gene>
    <name evidence="1" type="ORF">DYBT9623_01023</name>
</gene>
<evidence type="ECO:0000313" key="2">
    <source>
        <dbReference type="Proteomes" id="UP000679725"/>
    </source>
</evidence>
<keyword evidence="2" id="KW-1185">Reference proteome</keyword>
<reference evidence="1 2" key="1">
    <citation type="submission" date="2021-04" db="EMBL/GenBank/DDBJ databases">
        <authorList>
            <person name="Rodrigo-Torres L."/>
            <person name="Arahal R. D."/>
            <person name="Lucena T."/>
        </authorList>
    </citation>
    <scope>NUCLEOTIDE SEQUENCE [LARGE SCALE GENOMIC DNA]</scope>
    <source>
        <strain evidence="1 2">CECT 9623</strain>
    </source>
</reference>
<accession>A0ABM8ULI2</accession>
<sequence>MQTETVFLTFTADQIYRNNIKRYELGGSYLFFVGTFKRCFLFKNGLNAVIFGLITYEFLHEK</sequence>
<protein>
    <submittedName>
        <fullName evidence="1">Uncharacterized protein</fullName>
    </submittedName>
</protein>
<dbReference type="EMBL" id="CAJRAU010000001">
    <property type="protein sequence ID" value="CAG5068294.1"/>
    <property type="molecule type" value="Genomic_DNA"/>
</dbReference>